<dbReference type="HOGENOM" id="CLU_370099_0_0_1"/>
<dbReference type="SUPFAM" id="SSF46942">
    <property type="entry name" value="Elongation factor TFIIS domain 2"/>
    <property type="match status" value="1"/>
</dbReference>
<keyword evidence="4" id="KW-0479">Metal-binding</keyword>
<dbReference type="GO" id="GO:0031564">
    <property type="term" value="P:transcription antitermination"/>
    <property type="evidence" value="ECO:0007669"/>
    <property type="project" value="TreeGrafter"/>
</dbReference>
<dbReference type="InterPro" id="IPR019787">
    <property type="entry name" value="Znf_PHD-finger"/>
</dbReference>
<dbReference type="OrthoDB" id="79252at2759"/>
<sequence length="639" mass="72886">MRRSSRANKGQHSKREIELFSEDEEDILPQKKRLSELSKGGNHKKAKVANDNDDDYDYQDDGEEKIEDNLDEEGDVRCSPCGTNKDNYDEDKDEGGMMIECESCKTWQHAKCMGYKSADSIPKSYKCDLCSTGDKKKGDKTIAKKSSRDDYSIESRYRNKTRSMVAKAFAAVFEKNIPSTYEFPEGLDKSSLSSKWGIELENAIASIISHNDKKYTDKSRSLISLIKKPNVMSQIIDGDLSFQKLVNSSPEEIDNELKEYAEKVRQESIRRSVLTAEDNGQRIRRTHKGEEIVEDLNTNQEEVDVNILTRNIDHRRFQDEKENQTREVMINKEDNKVYNNYNPSFATSIDDDEEEEEGGSPQHNEEEEVDHSHSFEEAGDNGSAEIPDLDDKELDFILKDDKEKVIEKPKEVKLPPVMSSEIWSGDIVFPDFVSFKASGSFYTCSNYKKPDSAPNVKLFNKYVRISKELLSRNVYQIEGKLDRRRADDYLNKIVATRDIFLIEIKCEGNFEDYDRLTRYFAEKGKVGVLSNKPKFVKDSYLLNIDGNDPYLPDYLLSVEKIRGKKGLFALYVVQKDYSPAPVSILKTKSSNTTSAPIENMNSNHQEGRSAPLLDSILNKLGNNNPGNMEGSLLQNLNSI</sequence>
<dbReference type="InterPro" id="IPR036575">
    <property type="entry name" value="TFIIS_cen_dom_sf"/>
</dbReference>
<dbReference type="InterPro" id="IPR003618">
    <property type="entry name" value="TFIIS_cen_dom"/>
</dbReference>
<feature type="compositionally biased region" description="Polar residues" evidence="8">
    <location>
        <begin position="337"/>
        <end position="347"/>
    </location>
</feature>
<comment type="similarity">
    <text evidence="2">Belongs to the BYE1 family.</text>
</comment>
<evidence type="ECO:0000313" key="13">
    <source>
        <dbReference type="Proteomes" id="UP000005222"/>
    </source>
</evidence>
<dbReference type="PROSITE" id="PS01359">
    <property type="entry name" value="ZF_PHD_1"/>
    <property type="match status" value="1"/>
</dbReference>
<feature type="compositionally biased region" description="Basic and acidic residues" evidence="8">
    <location>
        <begin position="318"/>
        <end position="336"/>
    </location>
</feature>
<evidence type="ECO:0000259" key="9">
    <source>
        <dbReference type="PROSITE" id="PS50016"/>
    </source>
</evidence>
<keyword evidence="5 7" id="KW-0863">Zinc-finger</keyword>
<evidence type="ECO:0000313" key="12">
    <source>
        <dbReference type="EMBL" id="CCE81276.1"/>
    </source>
</evidence>
<comment type="function">
    <text evidence="1">Negative regulator of transcription elongation.</text>
</comment>
<dbReference type="InterPro" id="IPR013083">
    <property type="entry name" value="Znf_RING/FYVE/PHD"/>
</dbReference>
<dbReference type="InParanoid" id="G8YGF9"/>
<dbReference type="Gene3D" id="3.30.40.10">
    <property type="entry name" value="Zinc/RING finger domain, C3HC4 (zinc finger)"/>
    <property type="match status" value="1"/>
</dbReference>
<dbReference type="STRING" id="559304.G8YGF9"/>
<organism evidence="12 13">
    <name type="scientific">Pichia sorbitophila (strain ATCC MYA-4447 / BCRC 22081 / CBS 7064 / NBRC 10061 / NRRL Y-12695)</name>
    <name type="common">Hybrid yeast</name>
    <dbReference type="NCBI Taxonomy" id="559304"/>
    <lineage>
        <taxon>Eukaryota</taxon>
        <taxon>Fungi</taxon>
        <taxon>Dikarya</taxon>
        <taxon>Ascomycota</taxon>
        <taxon>Saccharomycotina</taxon>
        <taxon>Pichiomycetes</taxon>
        <taxon>Debaryomycetaceae</taxon>
        <taxon>Millerozyma</taxon>
    </lineage>
</organism>
<dbReference type="PANTHER" id="PTHR11477">
    <property type="entry name" value="TRANSCRIPTION FACTOR S-II ZINC FINGER DOMAIN-CONTAINING PROTEIN"/>
    <property type="match status" value="1"/>
</dbReference>
<evidence type="ECO:0000256" key="1">
    <source>
        <dbReference type="ARBA" id="ARBA00002311"/>
    </source>
</evidence>
<dbReference type="GO" id="GO:0008270">
    <property type="term" value="F:zinc ion binding"/>
    <property type="evidence" value="ECO:0007669"/>
    <property type="project" value="UniProtKB-KW"/>
</dbReference>
<reference evidence="13" key="2">
    <citation type="journal article" date="2012" name="G3 (Bethesda)">
        <title>Pichia sorbitophila, an interspecies yeast hybrid reveals early steps of genome resolution following polyploidization.</title>
        <authorList>
            <person name="Leh Louis V."/>
            <person name="Despons L."/>
            <person name="Friedrich A."/>
            <person name="Martin T."/>
            <person name="Durrens P."/>
            <person name="Casaregola S."/>
            <person name="Neuveglise C."/>
            <person name="Fairhead C."/>
            <person name="Marck C."/>
            <person name="Cruz J.A."/>
            <person name="Straub M.L."/>
            <person name="Kugler V."/>
            <person name="Sacerdot C."/>
            <person name="Uzunov Z."/>
            <person name="Thierry A."/>
            <person name="Weiss S."/>
            <person name="Bleykasten C."/>
            <person name="De Montigny J."/>
            <person name="Jacques N."/>
            <person name="Jung P."/>
            <person name="Lemaire M."/>
            <person name="Mallet S."/>
            <person name="Morel G."/>
            <person name="Richard G.F."/>
            <person name="Sarkar A."/>
            <person name="Savel G."/>
            <person name="Schacherer J."/>
            <person name="Seret M.L."/>
            <person name="Talla E."/>
            <person name="Samson G."/>
            <person name="Jubin C."/>
            <person name="Poulain J."/>
            <person name="Vacherie B."/>
            <person name="Barbe V."/>
            <person name="Pelletier E."/>
            <person name="Sherman D.J."/>
            <person name="Westhof E."/>
            <person name="Weissenbach J."/>
            <person name="Baret P.V."/>
            <person name="Wincker P."/>
            <person name="Gaillardin C."/>
            <person name="Dujon B."/>
            <person name="Souciet J.L."/>
        </authorList>
    </citation>
    <scope>NUCLEOTIDE SEQUENCE [LARGE SCALE GENOMIC DNA]</scope>
    <source>
        <strain evidence="13">ATCC MYA-4447 / BCRC 22081 / CBS 7064 / NBRC 10061 / NRRL Y-12695</strain>
    </source>
</reference>
<evidence type="ECO:0000256" key="2">
    <source>
        <dbReference type="ARBA" id="ARBA00011050"/>
    </source>
</evidence>
<dbReference type="GO" id="GO:0031440">
    <property type="term" value="P:regulation of mRNA 3'-end processing"/>
    <property type="evidence" value="ECO:0007669"/>
    <property type="project" value="TreeGrafter"/>
</dbReference>
<gene>
    <name evidence="12" type="primary">Piso0_003628</name>
    <name evidence="11" type="ORF">GNLVRS01_PISO0G16506g</name>
    <name evidence="12" type="ORF">GNLVRS01_PISO0H16507g</name>
</gene>
<feature type="domain" description="PHD-type" evidence="9">
    <location>
        <begin position="75"/>
        <end position="133"/>
    </location>
</feature>
<dbReference type="AlphaFoldDB" id="G8YGF9"/>
<evidence type="ECO:0000259" key="10">
    <source>
        <dbReference type="PROSITE" id="PS51321"/>
    </source>
</evidence>
<dbReference type="EMBL" id="FO082052">
    <property type="protein sequence ID" value="CCE81276.1"/>
    <property type="molecule type" value="Genomic_DNA"/>
</dbReference>
<keyword evidence="13" id="KW-1185">Reference proteome</keyword>
<dbReference type="InterPro" id="IPR001965">
    <property type="entry name" value="Znf_PHD"/>
</dbReference>
<evidence type="ECO:0000256" key="7">
    <source>
        <dbReference type="PROSITE-ProRule" id="PRU00146"/>
    </source>
</evidence>
<dbReference type="PROSITE" id="PS51321">
    <property type="entry name" value="TFIIS_CENTRAL"/>
    <property type="match status" value="1"/>
</dbReference>
<dbReference type="Pfam" id="PF07744">
    <property type="entry name" value="SPOC"/>
    <property type="match status" value="1"/>
</dbReference>
<dbReference type="FunCoup" id="G8YGF9">
    <property type="interactions" value="32"/>
</dbReference>
<dbReference type="Pfam" id="PF07500">
    <property type="entry name" value="TFIIS_M"/>
    <property type="match status" value="1"/>
</dbReference>
<keyword evidence="6" id="KW-0862">Zinc</keyword>
<evidence type="ECO:0000256" key="3">
    <source>
        <dbReference type="ARBA" id="ARBA00021616"/>
    </source>
</evidence>
<dbReference type="InterPro" id="IPR019786">
    <property type="entry name" value="Zinc_finger_PHD-type_CS"/>
</dbReference>
<dbReference type="GO" id="GO:0001139">
    <property type="term" value="F:RNA polymerase II complex recruiting activity"/>
    <property type="evidence" value="ECO:0007669"/>
    <property type="project" value="TreeGrafter"/>
</dbReference>
<dbReference type="EMBL" id="FO082053">
    <property type="protein sequence ID" value="CCE80511.1"/>
    <property type="molecule type" value="Genomic_DNA"/>
</dbReference>
<feature type="domain" description="TFIIS central" evidence="10">
    <location>
        <begin position="157"/>
        <end position="281"/>
    </location>
</feature>
<dbReference type="PROSITE" id="PS50016">
    <property type="entry name" value="ZF_PHD_2"/>
    <property type="match status" value="1"/>
</dbReference>
<feature type="region of interest" description="Disordered" evidence="8">
    <location>
        <begin position="1"/>
        <end position="90"/>
    </location>
</feature>
<dbReference type="Proteomes" id="UP000005222">
    <property type="component" value="Chromosome H"/>
</dbReference>
<proteinExistence type="inferred from homology"/>
<feature type="compositionally biased region" description="Acidic residues" evidence="8">
    <location>
        <begin position="51"/>
        <end position="74"/>
    </location>
</feature>
<dbReference type="Pfam" id="PF20826">
    <property type="entry name" value="PHD_5"/>
    <property type="match status" value="1"/>
</dbReference>
<dbReference type="Gene3D" id="1.10.472.30">
    <property type="entry name" value="Transcription elongation factor S-II, central domain"/>
    <property type="match status" value="1"/>
</dbReference>
<dbReference type="InterPro" id="IPR012921">
    <property type="entry name" value="SPOC_C"/>
</dbReference>
<dbReference type="GO" id="GO:0006362">
    <property type="term" value="P:transcription elongation by RNA polymerase I"/>
    <property type="evidence" value="ECO:0007669"/>
    <property type="project" value="TreeGrafter"/>
</dbReference>
<evidence type="ECO:0000256" key="6">
    <source>
        <dbReference type="ARBA" id="ARBA00022833"/>
    </source>
</evidence>
<protein>
    <recommendedName>
        <fullName evidence="3">Transcription factor BYE1</fullName>
    </recommendedName>
</protein>
<dbReference type="Proteomes" id="UP000005222">
    <property type="component" value="Chromosome G"/>
</dbReference>
<feature type="region of interest" description="Disordered" evidence="8">
    <location>
        <begin position="318"/>
        <end position="390"/>
    </location>
</feature>
<reference evidence="12" key="1">
    <citation type="submission" date="2011-10" db="EMBL/GenBank/DDBJ databases">
        <authorList>
            <person name="Genoscope - CEA"/>
        </authorList>
    </citation>
    <scope>NUCLEOTIDE SEQUENCE</scope>
</reference>
<feature type="compositionally biased region" description="Basic residues" evidence="8">
    <location>
        <begin position="1"/>
        <end position="12"/>
    </location>
</feature>
<dbReference type="SUPFAM" id="SSF57903">
    <property type="entry name" value="FYVE/PHD zinc finger"/>
    <property type="match status" value="1"/>
</dbReference>
<dbReference type="eggNOG" id="KOG1634">
    <property type="taxonomic scope" value="Eukaryota"/>
</dbReference>
<dbReference type="SMART" id="SM00510">
    <property type="entry name" value="TFS2M"/>
    <property type="match status" value="1"/>
</dbReference>
<dbReference type="PANTHER" id="PTHR11477:SF11">
    <property type="entry name" value="TRANSCRIPTION FACTOR BYE1"/>
    <property type="match status" value="1"/>
</dbReference>
<evidence type="ECO:0000256" key="5">
    <source>
        <dbReference type="ARBA" id="ARBA00022771"/>
    </source>
</evidence>
<dbReference type="InterPro" id="IPR011011">
    <property type="entry name" value="Znf_FYVE_PHD"/>
</dbReference>
<dbReference type="GO" id="GO:0005634">
    <property type="term" value="C:nucleus"/>
    <property type="evidence" value="ECO:0007669"/>
    <property type="project" value="TreeGrafter"/>
</dbReference>
<dbReference type="GO" id="GO:0000977">
    <property type="term" value="F:RNA polymerase II transcription regulatory region sequence-specific DNA binding"/>
    <property type="evidence" value="ECO:0007669"/>
    <property type="project" value="TreeGrafter"/>
</dbReference>
<dbReference type="SMART" id="SM00249">
    <property type="entry name" value="PHD"/>
    <property type="match status" value="1"/>
</dbReference>
<accession>G8YGF9</accession>
<feature type="compositionally biased region" description="Acidic residues" evidence="8">
    <location>
        <begin position="349"/>
        <end position="358"/>
    </location>
</feature>
<evidence type="ECO:0000256" key="8">
    <source>
        <dbReference type="SAM" id="MobiDB-lite"/>
    </source>
</evidence>
<dbReference type="GO" id="GO:0006368">
    <property type="term" value="P:transcription elongation by RNA polymerase II"/>
    <property type="evidence" value="ECO:0007669"/>
    <property type="project" value="TreeGrafter"/>
</dbReference>
<evidence type="ECO:0000313" key="11">
    <source>
        <dbReference type="EMBL" id="CCE80511.1"/>
    </source>
</evidence>
<evidence type="ECO:0000256" key="4">
    <source>
        <dbReference type="ARBA" id="ARBA00022723"/>
    </source>
</evidence>
<dbReference type="OMA" id="YCEACNT"/>
<name>G8YGF9_PICSO</name>